<keyword evidence="2" id="KW-1185">Reference proteome</keyword>
<comment type="caution">
    <text evidence="1">The sequence shown here is derived from an EMBL/GenBank/DDBJ whole genome shotgun (WGS) entry which is preliminary data.</text>
</comment>
<sequence>MYAGNASSALYAEVDAQEFLTSRTYFFKLKAFENNFERDNGQYHGLDFAYLVDLSTIDCHLRTLLSYLCLNLEHALKVRFNQIIMEDANEDESGSEREQA</sequence>
<accession>A0ABY6YE96</accession>
<dbReference type="InterPro" id="IPR011664">
    <property type="entry name" value="Abi_system_AbiD/AbiF-like"/>
</dbReference>
<dbReference type="EMBL" id="CABWJV010000004">
    <property type="protein sequence ID" value="VWQ23793.1"/>
    <property type="molecule type" value="Genomic_DNA"/>
</dbReference>
<protein>
    <submittedName>
        <fullName evidence="1">Uncharacterized protein</fullName>
    </submittedName>
</protein>
<organism evidence="1 2">
    <name type="scientific">Bifidobacterium pseudocatenulatum</name>
    <dbReference type="NCBI Taxonomy" id="28026"/>
    <lineage>
        <taxon>Bacteria</taxon>
        <taxon>Bacillati</taxon>
        <taxon>Actinomycetota</taxon>
        <taxon>Actinomycetes</taxon>
        <taxon>Bifidobacteriales</taxon>
        <taxon>Bifidobacteriaceae</taxon>
        <taxon>Bifidobacterium</taxon>
    </lineage>
</organism>
<dbReference type="Proteomes" id="UP000494211">
    <property type="component" value="Unassembled WGS sequence"/>
</dbReference>
<gene>
    <name evidence="1" type="ORF">BIFLH658_01580</name>
</gene>
<name>A0ABY6YE96_BIFPS</name>
<evidence type="ECO:0000313" key="2">
    <source>
        <dbReference type="Proteomes" id="UP000494211"/>
    </source>
</evidence>
<dbReference type="RefSeq" id="WP_174767767.1">
    <property type="nucleotide sequence ID" value="NZ_CABWJV010000004.1"/>
</dbReference>
<dbReference type="Pfam" id="PF07751">
    <property type="entry name" value="Abi_2"/>
    <property type="match status" value="1"/>
</dbReference>
<proteinExistence type="predicted"/>
<reference evidence="1 2" key="1">
    <citation type="submission" date="2019-10" db="EMBL/GenBank/DDBJ databases">
        <authorList>
            <consortium name="Melissa Lawson"/>
            <person name="O'neill I."/>
        </authorList>
    </citation>
    <scope>NUCLEOTIDE SEQUENCE [LARGE SCALE GENOMIC DNA]</scope>
    <source>
        <strain evidence="1">LH_658</strain>
    </source>
</reference>
<evidence type="ECO:0000313" key="1">
    <source>
        <dbReference type="EMBL" id="VWQ23793.1"/>
    </source>
</evidence>